<feature type="region of interest" description="Disordered" evidence="6">
    <location>
        <begin position="138"/>
        <end position="163"/>
    </location>
</feature>
<dbReference type="InterPro" id="IPR003650">
    <property type="entry name" value="Orange_dom"/>
</dbReference>
<dbReference type="Gene3D" id="6.10.250.980">
    <property type="match status" value="1"/>
</dbReference>
<evidence type="ECO:0000256" key="2">
    <source>
        <dbReference type="ARBA" id="ARBA00023015"/>
    </source>
</evidence>
<dbReference type="FunFam" id="4.10.280.10:FF:000072">
    <property type="entry name" value="enhancer of split mgamma protein-like"/>
    <property type="match status" value="1"/>
</dbReference>
<accession>A0AAV2QM20</accession>
<dbReference type="PANTHER" id="PTHR10985">
    <property type="entry name" value="BASIC HELIX-LOOP-HELIX TRANSCRIPTION FACTOR, HES-RELATED"/>
    <property type="match status" value="1"/>
</dbReference>
<dbReference type="GO" id="GO:0046983">
    <property type="term" value="F:protein dimerization activity"/>
    <property type="evidence" value="ECO:0007669"/>
    <property type="project" value="InterPro"/>
</dbReference>
<keyword evidence="4" id="KW-0804">Transcription</keyword>
<organism evidence="9 10">
    <name type="scientific">Meganyctiphanes norvegica</name>
    <name type="common">Northern krill</name>
    <name type="synonym">Thysanopoda norvegica</name>
    <dbReference type="NCBI Taxonomy" id="48144"/>
    <lineage>
        <taxon>Eukaryota</taxon>
        <taxon>Metazoa</taxon>
        <taxon>Ecdysozoa</taxon>
        <taxon>Arthropoda</taxon>
        <taxon>Crustacea</taxon>
        <taxon>Multicrustacea</taxon>
        <taxon>Malacostraca</taxon>
        <taxon>Eumalacostraca</taxon>
        <taxon>Eucarida</taxon>
        <taxon>Euphausiacea</taxon>
        <taxon>Euphausiidae</taxon>
        <taxon>Meganyctiphanes</taxon>
    </lineage>
</organism>
<dbReference type="Pfam" id="PF00010">
    <property type="entry name" value="HLH"/>
    <property type="match status" value="1"/>
</dbReference>
<comment type="subcellular location">
    <subcellularLocation>
        <location evidence="1">Nucleus</location>
    </subcellularLocation>
</comment>
<dbReference type="SMART" id="SM00353">
    <property type="entry name" value="HLH"/>
    <property type="match status" value="1"/>
</dbReference>
<feature type="domain" description="Orange" evidence="8">
    <location>
        <begin position="96"/>
        <end position="129"/>
    </location>
</feature>
<feature type="compositionally biased region" description="Low complexity" evidence="6">
    <location>
        <begin position="139"/>
        <end position="150"/>
    </location>
</feature>
<dbReference type="EMBL" id="CAXKWB010008921">
    <property type="protein sequence ID" value="CAL4093038.1"/>
    <property type="molecule type" value="Genomic_DNA"/>
</dbReference>
<evidence type="ECO:0000313" key="10">
    <source>
        <dbReference type="Proteomes" id="UP001497623"/>
    </source>
</evidence>
<dbReference type="PROSITE" id="PS50888">
    <property type="entry name" value="BHLH"/>
    <property type="match status" value="1"/>
</dbReference>
<dbReference type="InterPro" id="IPR050370">
    <property type="entry name" value="HES_HEY"/>
</dbReference>
<keyword evidence="10" id="KW-1185">Reference proteome</keyword>
<dbReference type="SUPFAM" id="SSF47459">
    <property type="entry name" value="HLH, helix-loop-helix DNA-binding domain"/>
    <property type="match status" value="1"/>
</dbReference>
<dbReference type="InterPro" id="IPR036638">
    <property type="entry name" value="HLH_DNA-bd_sf"/>
</dbReference>
<name>A0AAV2QM20_MEGNR</name>
<evidence type="ECO:0000256" key="3">
    <source>
        <dbReference type="ARBA" id="ARBA00023125"/>
    </source>
</evidence>
<dbReference type="SUPFAM" id="SSF158457">
    <property type="entry name" value="Orange domain-like"/>
    <property type="match status" value="1"/>
</dbReference>
<dbReference type="GO" id="GO:0006355">
    <property type="term" value="P:regulation of DNA-templated transcription"/>
    <property type="evidence" value="ECO:0007669"/>
    <property type="project" value="InterPro"/>
</dbReference>
<feature type="domain" description="BHLH" evidence="7">
    <location>
        <begin position="21"/>
        <end position="78"/>
    </location>
</feature>
<evidence type="ECO:0000256" key="5">
    <source>
        <dbReference type="ARBA" id="ARBA00023242"/>
    </source>
</evidence>
<feature type="region of interest" description="Disordered" evidence="6">
    <location>
        <begin position="194"/>
        <end position="236"/>
    </location>
</feature>
<dbReference type="SMART" id="SM00511">
    <property type="entry name" value="ORANGE"/>
    <property type="match status" value="1"/>
</dbReference>
<dbReference type="GO" id="GO:0005634">
    <property type="term" value="C:nucleus"/>
    <property type="evidence" value="ECO:0007669"/>
    <property type="project" value="UniProtKB-SubCell"/>
</dbReference>
<evidence type="ECO:0000259" key="8">
    <source>
        <dbReference type="PROSITE" id="PS51054"/>
    </source>
</evidence>
<dbReference type="Proteomes" id="UP001497623">
    <property type="component" value="Unassembled WGS sequence"/>
</dbReference>
<keyword evidence="2" id="KW-0805">Transcription regulation</keyword>
<dbReference type="GO" id="GO:0003677">
    <property type="term" value="F:DNA binding"/>
    <property type="evidence" value="ECO:0007669"/>
    <property type="project" value="UniProtKB-KW"/>
</dbReference>
<dbReference type="Gene3D" id="4.10.280.10">
    <property type="entry name" value="Helix-loop-helix DNA-binding domain"/>
    <property type="match status" value="1"/>
</dbReference>
<sequence length="236" mass="26230">MVSAYEVNVEDVEPMSRTYQYRKVMKPLLERKRRARINACLDELKDLMVGALQSEGESIAKLEKADVLELTVRHLRKLQQHQSLAIPAQNQSQQKFMSGYTLCAKEVTRFISSSPDIDFQVSQNLLSHLGNRINTFDSPAQATTTTTVPAAPAPTRPITVSVPVPLTPPSSPINLSKHQRNYYSAPVSVIVPNTVTPPASPEPRIQQQQVPELLSPPRPAHQRVPAPASSPVWRPF</sequence>
<proteinExistence type="predicted"/>
<protein>
    <submittedName>
        <fullName evidence="9">Uncharacterized protein</fullName>
    </submittedName>
</protein>
<evidence type="ECO:0000313" key="9">
    <source>
        <dbReference type="EMBL" id="CAL4093038.1"/>
    </source>
</evidence>
<dbReference type="PROSITE" id="PS51054">
    <property type="entry name" value="ORANGE"/>
    <property type="match status" value="1"/>
</dbReference>
<keyword evidence="3" id="KW-0238">DNA-binding</keyword>
<reference evidence="9 10" key="1">
    <citation type="submission" date="2024-05" db="EMBL/GenBank/DDBJ databases">
        <authorList>
            <person name="Wallberg A."/>
        </authorList>
    </citation>
    <scope>NUCLEOTIDE SEQUENCE [LARGE SCALE GENOMIC DNA]</scope>
</reference>
<evidence type="ECO:0000259" key="7">
    <source>
        <dbReference type="PROSITE" id="PS50888"/>
    </source>
</evidence>
<evidence type="ECO:0000256" key="6">
    <source>
        <dbReference type="SAM" id="MobiDB-lite"/>
    </source>
</evidence>
<dbReference type="InterPro" id="IPR011598">
    <property type="entry name" value="bHLH_dom"/>
</dbReference>
<evidence type="ECO:0000256" key="4">
    <source>
        <dbReference type="ARBA" id="ARBA00023163"/>
    </source>
</evidence>
<gene>
    <name evidence="9" type="ORF">MNOR_LOCUS14705</name>
</gene>
<keyword evidence="5" id="KW-0539">Nucleus</keyword>
<dbReference type="Pfam" id="PF07527">
    <property type="entry name" value="Hairy_orange"/>
    <property type="match status" value="1"/>
</dbReference>
<dbReference type="AlphaFoldDB" id="A0AAV2QM20"/>
<evidence type="ECO:0000256" key="1">
    <source>
        <dbReference type="ARBA" id="ARBA00004123"/>
    </source>
</evidence>
<comment type="caution">
    <text evidence="9">The sequence shown here is derived from an EMBL/GenBank/DDBJ whole genome shotgun (WGS) entry which is preliminary data.</text>
</comment>
<dbReference type="CDD" id="cd19741">
    <property type="entry name" value="bHLH-O_ESMB_like"/>
    <property type="match status" value="1"/>
</dbReference>